<reference evidence="1 2" key="1">
    <citation type="submission" date="2011-10" db="EMBL/GenBank/DDBJ databases">
        <title>Genome Sequence of Commensalibacter intestini A911, isolated from Drosophila gut.</title>
        <authorList>
            <person name="Lee W.-J."/>
            <person name="Kim E.-K."/>
        </authorList>
    </citation>
    <scope>NUCLEOTIDE SEQUENCE [LARGE SCALE GENOMIC DNA]</scope>
    <source>
        <strain evidence="1 2">A911</strain>
    </source>
</reference>
<comment type="caution">
    <text evidence="1">The sequence shown here is derived from an EMBL/GenBank/DDBJ whole genome shotgun (WGS) entry which is preliminary data.</text>
</comment>
<dbReference type="STRING" id="1088868.CIN_05280"/>
<name>G6EYK8_9PROT</name>
<dbReference type="AlphaFoldDB" id="G6EYK8"/>
<dbReference type="EMBL" id="AGFR01000003">
    <property type="protein sequence ID" value="EHD14596.1"/>
    <property type="molecule type" value="Genomic_DNA"/>
</dbReference>
<proteinExistence type="predicted"/>
<evidence type="ECO:0000313" key="2">
    <source>
        <dbReference type="Proteomes" id="UP000005939"/>
    </source>
</evidence>
<sequence length="77" mass="8783">MDTKKSDEDVNRLSSVALSSEQRLDEALTFIEDFLIEQNNHVAVQQNLSNKEVVLANLDILISRIQDILQQVDTLEK</sequence>
<accession>G6EYK8</accession>
<protein>
    <submittedName>
        <fullName evidence="1">Uncharacterized protein</fullName>
    </submittedName>
</protein>
<evidence type="ECO:0000313" key="1">
    <source>
        <dbReference type="EMBL" id="EHD14596.1"/>
    </source>
</evidence>
<organism evidence="1 2">
    <name type="scientific">Commensalibacter intestini A911</name>
    <dbReference type="NCBI Taxonomy" id="1088868"/>
    <lineage>
        <taxon>Bacteria</taxon>
        <taxon>Pseudomonadati</taxon>
        <taxon>Pseudomonadota</taxon>
        <taxon>Alphaproteobacteria</taxon>
        <taxon>Acetobacterales</taxon>
        <taxon>Acetobacteraceae</taxon>
    </lineage>
</organism>
<gene>
    <name evidence="1" type="ORF">CIN_05280</name>
</gene>
<dbReference type="Proteomes" id="UP000005939">
    <property type="component" value="Unassembled WGS sequence"/>
</dbReference>